<feature type="transmembrane region" description="Helical" evidence="1">
    <location>
        <begin position="392"/>
        <end position="417"/>
    </location>
</feature>
<keyword evidence="1" id="KW-0472">Membrane</keyword>
<dbReference type="Pfam" id="PF03929">
    <property type="entry name" value="PepSY_TM"/>
    <property type="match status" value="1"/>
</dbReference>
<dbReference type="AlphaFoldDB" id="K2JWE1"/>
<dbReference type="PATRIC" id="fig|1207063.3.peg.249"/>
<dbReference type="InterPro" id="IPR005625">
    <property type="entry name" value="PepSY-ass_TM"/>
</dbReference>
<sequence length="526" mass="56490">MIELSQARSKRLLAVHGWSGTVLGLALYVVILTGAVVVFAHEIGTWSVSGSRAEQPLAVPMDAKLRELAAQVDPEYLDDINLFHNAAGHISAFFHTHGVKEDGHPMEKGVRFTFDPVTGETLTRQEGYADEFEEPVSGLERFLVDLHVNLHAPNPIGLYLTGILGFVMLAAAVSGFLLHRHLIKDLFVAPRLSSRLLNARDRHILAGSWGLPFAFVLAFTGAFLSFAGSIGLMTISMVAFGGDQEKLIETIVGTPEGEDATPAPLANLDAMLRQAAEKSHSAPAFVSIMHYGRADARVFSFHLAGEGELQSQQHVFKGSDGSYLGPKPTLGTKPSAGDAAFTLVSVLHFGTFAGLLSRVIWFALGLAMCYVTLTGLQLWLRRREDSQLWRRLGRSVPIVGYGLPIALAASGIGYLLALPAGAVLFWTPAGFLIASGLAIILGCILRDEALLYRLYRGLLGASLLALPVLRWLTGGTGWGPLMANGNDIVVLLDLALATGGIGYLYLSIARRPAPQWGADKRPVAAE</sequence>
<protein>
    <recommendedName>
        <fullName evidence="4">PepSY-associated TM helix domain-containing protein</fullName>
    </recommendedName>
</protein>
<organism evidence="2 3">
    <name type="scientific">Oceanibaculum indicum P24</name>
    <dbReference type="NCBI Taxonomy" id="1207063"/>
    <lineage>
        <taxon>Bacteria</taxon>
        <taxon>Pseudomonadati</taxon>
        <taxon>Pseudomonadota</taxon>
        <taxon>Alphaproteobacteria</taxon>
        <taxon>Rhodospirillales</taxon>
        <taxon>Oceanibaculaceae</taxon>
        <taxon>Oceanibaculum</taxon>
    </lineage>
</organism>
<dbReference type="EMBL" id="AMRL01000001">
    <property type="protein sequence ID" value="EKE78927.1"/>
    <property type="molecule type" value="Genomic_DNA"/>
</dbReference>
<reference evidence="2 3" key="1">
    <citation type="journal article" date="2012" name="J. Bacteriol.">
        <title>Genome Sequence of Oceanibaculum indicum Type Strain P24.</title>
        <authorList>
            <person name="Lai Q."/>
            <person name="Shao Z."/>
        </authorList>
    </citation>
    <scope>NUCLEOTIDE SEQUENCE [LARGE SCALE GENOMIC DNA]</scope>
    <source>
        <strain evidence="2 3">P24</strain>
    </source>
</reference>
<dbReference type="Proteomes" id="UP000006746">
    <property type="component" value="Unassembled WGS sequence"/>
</dbReference>
<keyword evidence="3" id="KW-1185">Reference proteome</keyword>
<gene>
    <name evidence="2" type="ORF">P24_01210</name>
</gene>
<dbReference type="eggNOG" id="COG3182">
    <property type="taxonomic scope" value="Bacteria"/>
</dbReference>
<feature type="transmembrane region" description="Helical" evidence="1">
    <location>
        <begin position="423"/>
        <end position="445"/>
    </location>
</feature>
<feature type="transmembrane region" description="Helical" evidence="1">
    <location>
        <begin position="156"/>
        <end position="183"/>
    </location>
</feature>
<feature type="transmembrane region" description="Helical" evidence="1">
    <location>
        <begin position="12"/>
        <end position="40"/>
    </location>
</feature>
<proteinExistence type="predicted"/>
<feature type="transmembrane region" description="Helical" evidence="1">
    <location>
        <begin position="204"/>
        <end position="227"/>
    </location>
</feature>
<comment type="caution">
    <text evidence="2">The sequence shown here is derived from an EMBL/GenBank/DDBJ whole genome shotgun (WGS) entry which is preliminary data.</text>
</comment>
<evidence type="ECO:0000313" key="2">
    <source>
        <dbReference type="EMBL" id="EKE78927.1"/>
    </source>
</evidence>
<keyword evidence="1" id="KW-0812">Transmembrane</keyword>
<accession>K2JWE1</accession>
<dbReference type="PANTHER" id="PTHR34219:SF3">
    <property type="entry name" value="BLL7967 PROTEIN"/>
    <property type="match status" value="1"/>
</dbReference>
<keyword evidence="1" id="KW-1133">Transmembrane helix</keyword>
<feature type="transmembrane region" description="Helical" evidence="1">
    <location>
        <begin position="454"/>
        <end position="473"/>
    </location>
</feature>
<evidence type="ECO:0000313" key="3">
    <source>
        <dbReference type="Proteomes" id="UP000006746"/>
    </source>
</evidence>
<feature type="transmembrane region" description="Helical" evidence="1">
    <location>
        <begin position="488"/>
        <end position="506"/>
    </location>
</feature>
<name>K2JWE1_9PROT</name>
<dbReference type="RefSeq" id="WP_008942861.1">
    <property type="nucleotide sequence ID" value="NZ_AMRL01000001.1"/>
</dbReference>
<dbReference type="STRING" id="1207063.P24_01210"/>
<evidence type="ECO:0008006" key="4">
    <source>
        <dbReference type="Google" id="ProtNLM"/>
    </source>
</evidence>
<feature type="transmembrane region" description="Helical" evidence="1">
    <location>
        <begin position="359"/>
        <end position="380"/>
    </location>
</feature>
<evidence type="ECO:0000256" key="1">
    <source>
        <dbReference type="SAM" id="Phobius"/>
    </source>
</evidence>
<dbReference type="PANTHER" id="PTHR34219">
    <property type="entry name" value="IRON-REGULATED INNER MEMBRANE PROTEIN-RELATED"/>
    <property type="match status" value="1"/>
</dbReference>